<dbReference type="Proteomes" id="UP000316167">
    <property type="component" value="Unassembled WGS sequence"/>
</dbReference>
<keyword evidence="2" id="KW-1185">Reference proteome</keyword>
<dbReference type="Gene3D" id="2.160.20.10">
    <property type="entry name" value="Single-stranded right-handed beta-helix, Pectin lyase-like"/>
    <property type="match status" value="1"/>
</dbReference>
<dbReference type="RefSeq" id="WP_242009535.1">
    <property type="nucleotide sequence ID" value="NZ_VLLE01000004.1"/>
</dbReference>
<dbReference type="InterPro" id="IPR012334">
    <property type="entry name" value="Pectin_lyas_fold"/>
</dbReference>
<proteinExistence type="predicted"/>
<dbReference type="EMBL" id="VLLE01000004">
    <property type="protein sequence ID" value="TWI81469.1"/>
    <property type="molecule type" value="Genomic_DNA"/>
</dbReference>
<sequence length="474" mass="52485">MFQLWLLIFTTVKNNFPILLILLLVVFGACRKESFTNSKEARLNIGNDSLRFDTVFTSAGSITEYFLIKNENKQKINISNLQLMGGTASAFKMNVDGSQGTQFSNIELAANDSMYVFVRVNVNPTAANQPFLIRDSIKLEWNGNTSFKQLEAYGQNAHYIRSTILQGNNNWTNDKPYVILGGMIVDTNAVLTIQKGTRVHLNADAPFIVDGTLVVNGTKTDSVVFRSNRLDDPYRDYPGSWPGIYFRGSSINNQLTYTYIKNAYQGIIVEQPASNSNPKLTLNNCVLDNIYDIGLFAVNSSVTANNCLITNCGNNIALLYGGSYIFNHCTVASFSNSFVQHKTPALIASNFVKQNNIVYTSTLSAVFTNSIIWGDEGLVENEVIVQKEGAAAANLTLTNVLFRAKNDPSNTTFNNVLRNTNPQFDSIDVVRRYYDFRLKTGSPAINKGVVTSLTTDFNGLPRVGLPDLGAYEKQ</sequence>
<gene>
    <name evidence="1" type="ORF">IQ13_2487</name>
</gene>
<evidence type="ECO:0000313" key="1">
    <source>
        <dbReference type="EMBL" id="TWI81469.1"/>
    </source>
</evidence>
<dbReference type="InterPro" id="IPR059226">
    <property type="entry name" value="Choice_anch_Q_dom"/>
</dbReference>
<protein>
    <recommendedName>
        <fullName evidence="3">Parallel beta helix pectate lyase-like protein</fullName>
    </recommendedName>
</protein>
<organism evidence="1 2">
    <name type="scientific">Lacibacter cauensis</name>
    <dbReference type="NCBI Taxonomy" id="510947"/>
    <lineage>
        <taxon>Bacteria</taxon>
        <taxon>Pseudomonadati</taxon>
        <taxon>Bacteroidota</taxon>
        <taxon>Chitinophagia</taxon>
        <taxon>Chitinophagales</taxon>
        <taxon>Chitinophagaceae</taxon>
        <taxon>Lacibacter</taxon>
    </lineage>
</organism>
<dbReference type="InterPro" id="IPR011050">
    <property type="entry name" value="Pectin_lyase_fold/virulence"/>
</dbReference>
<evidence type="ECO:0008006" key="3">
    <source>
        <dbReference type="Google" id="ProtNLM"/>
    </source>
</evidence>
<comment type="caution">
    <text evidence="1">The sequence shown here is derived from an EMBL/GenBank/DDBJ whole genome shotgun (WGS) entry which is preliminary data.</text>
</comment>
<dbReference type="AlphaFoldDB" id="A0A562SJN6"/>
<dbReference type="SUPFAM" id="SSF51126">
    <property type="entry name" value="Pectin lyase-like"/>
    <property type="match status" value="1"/>
</dbReference>
<evidence type="ECO:0000313" key="2">
    <source>
        <dbReference type="Proteomes" id="UP000316167"/>
    </source>
</evidence>
<name>A0A562SJN6_9BACT</name>
<reference evidence="1 2" key="1">
    <citation type="journal article" date="2015" name="Stand. Genomic Sci.">
        <title>Genomic Encyclopedia of Bacterial and Archaeal Type Strains, Phase III: the genomes of soil and plant-associated and newly described type strains.</title>
        <authorList>
            <person name="Whitman W.B."/>
            <person name="Woyke T."/>
            <person name="Klenk H.P."/>
            <person name="Zhou Y."/>
            <person name="Lilburn T.G."/>
            <person name="Beck B.J."/>
            <person name="De Vos P."/>
            <person name="Vandamme P."/>
            <person name="Eisen J.A."/>
            <person name="Garrity G."/>
            <person name="Hugenholtz P."/>
            <person name="Kyrpides N.C."/>
        </authorList>
    </citation>
    <scope>NUCLEOTIDE SEQUENCE [LARGE SCALE GENOMIC DNA]</scope>
    <source>
        <strain evidence="1 2">CGMCC 1.7271</strain>
    </source>
</reference>
<accession>A0A562SJN6</accession>
<dbReference type="NCBIfam" id="NF041518">
    <property type="entry name" value="choice_anch_Q"/>
    <property type="match status" value="1"/>
</dbReference>